<reference evidence="2" key="1">
    <citation type="submission" date="2018-02" db="EMBL/GenBank/DDBJ databases">
        <authorList>
            <person name="Seth-Smith MB H."/>
            <person name="Seth-Smith H."/>
        </authorList>
    </citation>
    <scope>NUCLEOTIDE SEQUENCE [LARGE SCALE GENOMIC DNA]</scope>
</reference>
<dbReference type="EMBL" id="LR130759">
    <property type="protein sequence ID" value="VDM88569.1"/>
    <property type="molecule type" value="Genomic_DNA"/>
</dbReference>
<evidence type="ECO:0000313" key="2">
    <source>
        <dbReference type="Proteomes" id="UP000269998"/>
    </source>
</evidence>
<name>A0A447GDV6_9MYCO</name>
<dbReference type="KEGG" id="mbai:MB901379_02131"/>
<sequence>MRVAVVCCDRSGPPATAVLFAQQTYLSALRLACASNALL</sequence>
<gene>
    <name evidence="1" type="ORF">MB901379_02131</name>
</gene>
<dbReference type="AlphaFoldDB" id="A0A447GDV6"/>
<proteinExistence type="predicted"/>
<accession>A0A447GDV6</accession>
<keyword evidence="2" id="KW-1185">Reference proteome</keyword>
<protein>
    <submittedName>
        <fullName evidence="1">Uncharacterized protein</fullName>
    </submittedName>
</protein>
<organism evidence="1 2">
    <name type="scientific">Mycobacterium basiliense</name>
    <dbReference type="NCBI Taxonomy" id="2094119"/>
    <lineage>
        <taxon>Bacteria</taxon>
        <taxon>Bacillati</taxon>
        <taxon>Actinomycetota</taxon>
        <taxon>Actinomycetes</taxon>
        <taxon>Mycobacteriales</taxon>
        <taxon>Mycobacteriaceae</taxon>
        <taxon>Mycobacterium</taxon>
    </lineage>
</organism>
<dbReference type="Proteomes" id="UP000269998">
    <property type="component" value="Chromosome"/>
</dbReference>
<evidence type="ECO:0000313" key="1">
    <source>
        <dbReference type="EMBL" id="VDM88569.1"/>
    </source>
</evidence>